<dbReference type="PANTHER" id="PTHR22754:SF32">
    <property type="entry name" value="DISCO-INTERACTING PROTEIN 2"/>
    <property type="match status" value="1"/>
</dbReference>
<dbReference type="Pfam" id="PF00501">
    <property type="entry name" value="AMP-binding"/>
    <property type="match status" value="1"/>
</dbReference>
<dbReference type="AlphaFoldDB" id="A0A4R6AYV2"/>
<sequence length="573" mass="61824">MPLEQLPALRQIRPNPVGGTLKHDLEHVLSLRRDTPVVTVLDRRGRATTLTGKDLQDRVDQTLQLWRNHIGPGPHVLVAALPAGEDFVVSLVASLIGEGTIVPVALPRKTDPPGRLENIARTCGATAVLCTSHSRSAVEAQLADHSGLTACSVLAIDAPEVARTTTAYIPGAPAYPVIQHTSGSTSRPKAVPISAQQIRENCSLIQSLWGMGSDTVLVNWLPHYHDMGLMGCIIYPLLSAAHSVQMSPFDMIRRPASWLEAISTHRGTLSGGPTFAFMECLERISDAEARDLDLSSWTRAFCGAEPIPSGLLDRFHDRFAANGLAREAVFACYGMAECTLFAAGEPGLRPANDDIPAPFKNVEGCLLSATTRALIRIADPETGGERSEGETGEVWVRGASLSESYLGEDDSAQNEFFTDADGTTWLRTGDLGGIHNGRLYVTGRTKDIIIVRGRNVASAEVEWLAAREHRDLNPSAAAAFALGPDENGDADLFIELRTGAAPMENPEAVAARIRKSLAASSGVQLETISVLRRGTLPRTSSGKIRRQQVMKDRESLLREAVFFDRAAFERVAP</sequence>
<dbReference type="InterPro" id="IPR000873">
    <property type="entry name" value="AMP-dep_synth/lig_dom"/>
</dbReference>
<accession>A0A4R6AYV2</accession>
<feature type="domain" description="AMP-dependent synthetase/ligase" evidence="2">
    <location>
        <begin position="35"/>
        <end position="406"/>
    </location>
</feature>
<evidence type="ECO:0000259" key="2">
    <source>
        <dbReference type="Pfam" id="PF00501"/>
    </source>
</evidence>
<proteinExistence type="inferred from homology"/>
<reference evidence="3 4" key="1">
    <citation type="submission" date="2019-03" db="EMBL/GenBank/DDBJ databases">
        <title>Rhodobacteraceae bacterium SM1902, a new member of the family Rhodobacteraceae isolated from Yantai.</title>
        <authorList>
            <person name="Sun Y."/>
        </authorList>
    </citation>
    <scope>NUCLEOTIDE SEQUENCE [LARGE SCALE GENOMIC DNA]</scope>
    <source>
        <strain evidence="3 4">SM1902</strain>
    </source>
</reference>
<name>A0A4R6AYV2_9RHOB</name>
<dbReference type="OrthoDB" id="9803968at2"/>
<dbReference type="GO" id="GO:0070566">
    <property type="term" value="F:adenylyltransferase activity"/>
    <property type="evidence" value="ECO:0007669"/>
    <property type="project" value="TreeGrafter"/>
</dbReference>
<evidence type="ECO:0000313" key="4">
    <source>
        <dbReference type="Proteomes" id="UP000294562"/>
    </source>
</evidence>
<dbReference type="InterPro" id="IPR045851">
    <property type="entry name" value="AMP-bd_C_sf"/>
</dbReference>
<dbReference type="InterPro" id="IPR020845">
    <property type="entry name" value="AMP-binding_CS"/>
</dbReference>
<dbReference type="Gene3D" id="3.40.50.12780">
    <property type="entry name" value="N-terminal domain of ligase-like"/>
    <property type="match status" value="1"/>
</dbReference>
<dbReference type="SUPFAM" id="SSF56801">
    <property type="entry name" value="Acetyl-CoA synthetase-like"/>
    <property type="match status" value="1"/>
</dbReference>
<dbReference type="Proteomes" id="UP000294562">
    <property type="component" value="Unassembled WGS sequence"/>
</dbReference>
<dbReference type="PANTHER" id="PTHR22754">
    <property type="entry name" value="DISCO-INTERACTING PROTEIN 2 DIP2 -RELATED"/>
    <property type="match status" value="1"/>
</dbReference>
<keyword evidence="3" id="KW-0436">Ligase</keyword>
<dbReference type="Gene3D" id="3.30.300.30">
    <property type="match status" value="1"/>
</dbReference>
<dbReference type="GO" id="GO:0006633">
    <property type="term" value="P:fatty acid biosynthetic process"/>
    <property type="evidence" value="ECO:0007669"/>
    <property type="project" value="TreeGrafter"/>
</dbReference>
<dbReference type="InterPro" id="IPR042099">
    <property type="entry name" value="ANL_N_sf"/>
</dbReference>
<evidence type="ECO:0000256" key="1">
    <source>
        <dbReference type="ARBA" id="ARBA00006432"/>
    </source>
</evidence>
<organism evidence="3 4">
    <name type="scientific">Meridianimarinicoccus aquatilis</name>
    <dbReference type="NCBI Taxonomy" id="2552766"/>
    <lineage>
        <taxon>Bacteria</taxon>
        <taxon>Pseudomonadati</taxon>
        <taxon>Pseudomonadota</taxon>
        <taxon>Alphaproteobacteria</taxon>
        <taxon>Rhodobacterales</taxon>
        <taxon>Paracoccaceae</taxon>
        <taxon>Meridianimarinicoccus</taxon>
    </lineage>
</organism>
<keyword evidence="4" id="KW-1185">Reference proteome</keyword>
<protein>
    <submittedName>
        <fullName evidence="3">Fatty acyl-AMP ligase</fullName>
    </submittedName>
</protein>
<dbReference type="PROSITE" id="PS00455">
    <property type="entry name" value="AMP_BINDING"/>
    <property type="match status" value="1"/>
</dbReference>
<gene>
    <name evidence="3" type="ORF">E2L05_08525</name>
</gene>
<comment type="similarity">
    <text evidence="1">Belongs to the ATP-dependent AMP-binding enzyme family.</text>
</comment>
<dbReference type="GO" id="GO:0005886">
    <property type="term" value="C:plasma membrane"/>
    <property type="evidence" value="ECO:0007669"/>
    <property type="project" value="TreeGrafter"/>
</dbReference>
<dbReference type="EMBL" id="SMZO01000015">
    <property type="protein sequence ID" value="TDL88995.1"/>
    <property type="molecule type" value="Genomic_DNA"/>
</dbReference>
<evidence type="ECO:0000313" key="3">
    <source>
        <dbReference type="EMBL" id="TDL88995.1"/>
    </source>
</evidence>
<dbReference type="GO" id="GO:0016874">
    <property type="term" value="F:ligase activity"/>
    <property type="evidence" value="ECO:0007669"/>
    <property type="project" value="UniProtKB-KW"/>
</dbReference>
<comment type="caution">
    <text evidence="3">The sequence shown here is derived from an EMBL/GenBank/DDBJ whole genome shotgun (WGS) entry which is preliminary data.</text>
</comment>